<proteinExistence type="predicted"/>
<dbReference type="Gene3D" id="3.10.50.40">
    <property type="match status" value="1"/>
</dbReference>
<dbReference type="GO" id="GO:0016853">
    <property type="term" value="F:isomerase activity"/>
    <property type="evidence" value="ECO:0007669"/>
    <property type="project" value="UniProtKB-KW"/>
</dbReference>
<evidence type="ECO:0000313" key="2">
    <source>
        <dbReference type="Proteomes" id="UP000767947"/>
    </source>
</evidence>
<dbReference type="RefSeq" id="WP_169524817.1">
    <property type="nucleotide sequence ID" value="NZ_JAAMPT010000209.1"/>
</dbReference>
<accession>A0ABX1QV21</accession>
<comment type="caution">
    <text evidence="1">The sequence shown here is derived from an EMBL/GenBank/DDBJ whole genome shotgun (WGS) entry which is preliminary data.</text>
</comment>
<dbReference type="EMBL" id="JAAMPT010000209">
    <property type="protein sequence ID" value="NMH26120.1"/>
    <property type="molecule type" value="Genomic_DNA"/>
</dbReference>
<dbReference type="SUPFAM" id="SSF54534">
    <property type="entry name" value="FKBP-like"/>
    <property type="match status" value="1"/>
</dbReference>
<keyword evidence="1" id="KW-0413">Isomerase</keyword>
<sequence length="338" mass="38045">MNILSKILSFIFVATMLLSCDKSDNDTVELRDYQEQYITDLANIEEYMKTHYMTVVSNPGQPDDMDVIFTKIPEGGSQVSVWDQTDYPVQTREISVDHGDSEVSYKIYFLKLREGSGKKPCNVDNVFAGYRGEYIYKETTTVDNVTTTEVLGKQFEENKNSQTKFLLYGGVIRGWSEIFPQFRTGTYSENPDGTISHNDFGAGVMFLPSGLAYFGTSKSTIPSYSPLIFTIKLFELERTDQDGDGIPSYLEDLNGDGYMYLLKKGVSNIDNTDEADEKDGNYIPDFLDADDDGDGYLTSYEIKNLSATPIYTYPFDEIPTCGTSGNGKKRHLDKTCHN</sequence>
<dbReference type="PROSITE" id="PS51257">
    <property type="entry name" value="PROKAR_LIPOPROTEIN"/>
    <property type="match status" value="1"/>
</dbReference>
<evidence type="ECO:0000313" key="1">
    <source>
        <dbReference type="EMBL" id="NMH26120.1"/>
    </source>
</evidence>
<dbReference type="InterPro" id="IPR018247">
    <property type="entry name" value="EF_Hand_1_Ca_BS"/>
</dbReference>
<dbReference type="InterPro" id="IPR046357">
    <property type="entry name" value="PPIase_dom_sf"/>
</dbReference>
<reference evidence="1 2" key="1">
    <citation type="submission" date="2020-02" db="EMBL/GenBank/DDBJ databases">
        <title>Flavobacterium sp. genome.</title>
        <authorList>
            <person name="Jung H.S."/>
            <person name="Baek J.H."/>
            <person name="Jeon C.O."/>
        </authorList>
    </citation>
    <scope>NUCLEOTIDE SEQUENCE [LARGE SCALE GENOMIC DNA]</scope>
    <source>
        <strain evidence="1 2">SE-s27</strain>
    </source>
</reference>
<dbReference type="Proteomes" id="UP000767947">
    <property type="component" value="Unassembled WGS sequence"/>
</dbReference>
<protein>
    <submittedName>
        <fullName evidence="1">FKBP-type peptidylprolyl isomerase</fullName>
    </submittedName>
</protein>
<organism evidence="1 2">
    <name type="scientific">Flavobacterium solisilvae</name>
    <dbReference type="NCBI Taxonomy" id="1852019"/>
    <lineage>
        <taxon>Bacteria</taxon>
        <taxon>Pseudomonadati</taxon>
        <taxon>Bacteroidota</taxon>
        <taxon>Flavobacteriia</taxon>
        <taxon>Flavobacteriales</taxon>
        <taxon>Flavobacteriaceae</taxon>
        <taxon>Flavobacterium</taxon>
    </lineage>
</organism>
<gene>
    <name evidence="1" type="ORF">G6042_12685</name>
</gene>
<name>A0ABX1QV21_9FLAO</name>
<dbReference type="PROSITE" id="PS00018">
    <property type="entry name" value="EF_HAND_1"/>
    <property type="match status" value="1"/>
</dbReference>
<keyword evidence="2" id="KW-1185">Reference proteome</keyword>